<dbReference type="RefSeq" id="XP_040659533.1">
    <property type="nucleotide sequence ID" value="XM_040798650.1"/>
</dbReference>
<dbReference type="InParanoid" id="A0A151GSY8"/>
<dbReference type="GeneID" id="63713959"/>
<reference evidence="1 2" key="1">
    <citation type="journal article" date="2016" name="Sci. Rep.">
        <title>Insights into Adaptations to a Near-Obligate Nematode Endoparasitic Lifestyle from the Finished Genome of Drechmeria coniospora.</title>
        <authorList>
            <person name="Zhang L."/>
            <person name="Zhou Z."/>
            <person name="Guo Q."/>
            <person name="Fokkens L."/>
            <person name="Miskei M."/>
            <person name="Pocsi I."/>
            <person name="Zhang W."/>
            <person name="Chen M."/>
            <person name="Wang L."/>
            <person name="Sun Y."/>
            <person name="Donzelli B.G."/>
            <person name="Gibson D.M."/>
            <person name="Nelson D.R."/>
            <person name="Luo J.G."/>
            <person name="Rep M."/>
            <person name="Liu H."/>
            <person name="Yang S."/>
            <person name="Wang J."/>
            <person name="Krasnoff S.B."/>
            <person name="Xu Y."/>
            <person name="Molnar I."/>
            <person name="Lin M."/>
        </authorList>
    </citation>
    <scope>NUCLEOTIDE SEQUENCE [LARGE SCALE GENOMIC DNA]</scope>
    <source>
        <strain evidence="1 2">ARSEF 6962</strain>
    </source>
</reference>
<name>A0A151GSY8_DRECN</name>
<dbReference type="EMBL" id="LAYC01000001">
    <property type="protein sequence ID" value="KYK60181.1"/>
    <property type="molecule type" value="Genomic_DNA"/>
</dbReference>
<keyword evidence="2" id="KW-1185">Reference proteome</keyword>
<comment type="caution">
    <text evidence="1">The sequence shown here is derived from an EMBL/GenBank/DDBJ whole genome shotgun (WGS) entry which is preliminary data.</text>
</comment>
<accession>A0A151GSY8</accession>
<dbReference type="Proteomes" id="UP000076580">
    <property type="component" value="Chromosome 01"/>
</dbReference>
<organism evidence="1 2">
    <name type="scientific">Drechmeria coniospora</name>
    <name type="common">Nematophagous fungus</name>
    <name type="synonym">Meria coniospora</name>
    <dbReference type="NCBI Taxonomy" id="98403"/>
    <lineage>
        <taxon>Eukaryota</taxon>
        <taxon>Fungi</taxon>
        <taxon>Dikarya</taxon>
        <taxon>Ascomycota</taxon>
        <taxon>Pezizomycotina</taxon>
        <taxon>Sordariomycetes</taxon>
        <taxon>Hypocreomycetidae</taxon>
        <taxon>Hypocreales</taxon>
        <taxon>Ophiocordycipitaceae</taxon>
        <taxon>Drechmeria</taxon>
    </lineage>
</organism>
<gene>
    <name evidence="1" type="ORF">DCS_01316</name>
</gene>
<evidence type="ECO:0000313" key="1">
    <source>
        <dbReference type="EMBL" id="KYK60181.1"/>
    </source>
</evidence>
<protein>
    <submittedName>
        <fullName evidence="1">Uncharacterized protein</fullName>
    </submittedName>
</protein>
<proteinExistence type="predicted"/>
<dbReference type="AlphaFoldDB" id="A0A151GSY8"/>
<evidence type="ECO:0000313" key="2">
    <source>
        <dbReference type="Proteomes" id="UP000076580"/>
    </source>
</evidence>
<sequence>MKFFGGSKKPSSAVLPHEIVHIQQVGEKIVGQAHVHLRVHHVHGCVAQGFDQRLVDKIFVVAAPLSTLPAFNRADDVVLVLVLPPQQQIR</sequence>